<dbReference type="GeneID" id="125178676"/>
<feature type="region of interest" description="Disordered" evidence="1">
    <location>
        <begin position="52"/>
        <end position="73"/>
    </location>
</feature>
<organism evidence="2 3">
    <name type="scientific">Hyalella azteca</name>
    <name type="common">Amphipod</name>
    <dbReference type="NCBI Taxonomy" id="294128"/>
    <lineage>
        <taxon>Eukaryota</taxon>
        <taxon>Metazoa</taxon>
        <taxon>Ecdysozoa</taxon>
        <taxon>Arthropoda</taxon>
        <taxon>Crustacea</taxon>
        <taxon>Multicrustacea</taxon>
        <taxon>Malacostraca</taxon>
        <taxon>Eumalacostraca</taxon>
        <taxon>Peracarida</taxon>
        <taxon>Amphipoda</taxon>
        <taxon>Senticaudata</taxon>
        <taxon>Talitrida</taxon>
        <taxon>Talitroidea</taxon>
        <taxon>Hyalellidae</taxon>
        <taxon>Hyalella</taxon>
    </lineage>
</organism>
<sequence>MPPHSGESDSSDEMILASAGGSLVDVSTDASDTGSQDNSTLVELDCVTGIVVPGPGPPLGPMGTRSELGLRRGRRVKRRREKSIAPERVTEPQISQNLVLKPLEQLPCSEPVPMKMVEQRGHSSPVVSLPGGSLGWDVSCIVPPGSTLISVDLVEREVSLGHEQLEGLESSGLDTLDRHISSADGVVGSVSVLESEVDQVVRGGDQVVHGADQVVHGGDQVIREDRAVEVTSGEVLQEPSFHGFDHEETSDFSGFQQVQGPVLPEYLLNINIKLTGAERLPLQHLFS</sequence>
<dbReference type="Proteomes" id="UP000694843">
    <property type="component" value="Unplaced"/>
</dbReference>
<feature type="compositionally biased region" description="Polar residues" evidence="1">
    <location>
        <begin position="28"/>
        <end position="39"/>
    </location>
</feature>
<dbReference type="AlphaFoldDB" id="A0A979FPG0"/>
<evidence type="ECO:0000313" key="3">
    <source>
        <dbReference type="RefSeq" id="XP_047738970.1"/>
    </source>
</evidence>
<evidence type="ECO:0000313" key="2">
    <source>
        <dbReference type="Proteomes" id="UP000694843"/>
    </source>
</evidence>
<proteinExistence type="predicted"/>
<dbReference type="RefSeq" id="XP_047738970.1">
    <property type="nucleotide sequence ID" value="XM_047883014.1"/>
</dbReference>
<evidence type="ECO:0000256" key="1">
    <source>
        <dbReference type="SAM" id="MobiDB-lite"/>
    </source>
</evidence>
<gene>
    <name evidence="3" type="primary">LOC125178676</name>
</gene>
<reference evidence="3" key="1">
    <citation type="submission" date="2025-08" db="UniProtKB">
        <authorList>
            <consortium name="RefSeq"/>
        </authorList>
    </citation>
    <scope>IDENTIFICATION</scope>
    <source>
        <tissue evidence="3">Whole organism</tissue>
    </source>
</reference>
<protein>
    <submittedName>
        <fullName evidence="3">Uncharacterized protein LOC125178676</fullName>
    </submittedName>
</protein>
<name>A0A979FPG0_HYAAZ</name>
<keyword evidence="2" id="KW-1185">Reference proteome</keyword>
<dbReference type="KEGG" id="hazt:125178676"/>
<accession>A0A979FPG0</accession>
<feature type="region of interest" description="Disordered" evidence="1">
    <location>
        <begin position="1"/>
        <end position="39"/>
    </location>
</feature>